<reference evidence="1 2" key="1">
    <citation type="submission" date="2018-09" db="EMBL/GenBank/DDBJ databases">
        <title>Genomic investigation of the strawberry pathogen Phytophthora fragariae indicates pathogenicity is determined by transcriptional variation in three key races.</title>
        <authorList>
            <person name="Adams T.M."/>
            <person name="Armitage A.D."/>
            <person name="Sobczyk M.K."/>
            <person name="Bates H.J."/>
            <person name="Dunwell J.M."/>
            <person name="Nellist C.F."/>
            <person name="Harrison R.J."/>
        </authorList>
    </citation>
    <scope>NUCLEOTIDE SEQUENCE [LARGE SCALE GENOMIC DNA]</scope>
    <source>
        <strain evidence="1 2">SCRP249</strain>
    </source>
</reference>
<protein>
    <submittedName>
        <fullName evidence="1">Uncharacterized protein</fullName>
    </submittedName>
</protein>
<dbReference type="EMBL" id="QXFV01001492">
    <property type="protein sequence ID" value="KAE9004592.1"/>
    <property type="molecule type" value="Genomic_DNA"/>
</dbReference>
<accession>A0A6A3KDF1</accession>
<gene>
    <name evidence="1" type="ORF">PR001_g17673</name>
</gene>
<name>A0A6A3KDF1_9STRA</name>
<organism evidence="1 2">
    <name type="scientific">Phytophthora rubi</name>
    <dbReference type="NCBI Taxonomy" id="129364"/>
    <lineage>
        <taxon>Eukaryota</taxon>
        <taxon>Sar</taxon>
        <taxon>Stramenopiles</taxon>
        <taxon>Oomycota</taxon>
        <taxon>Peronosporomycetes</taxon>
        <taxon>Peronosporales</taxon>
        <taxon>Peronosporaceae</taxon>
        <taxon>Phytophthora</taxon>
    </lineage>
</organism>
<evidence type="ECO:0000313" key="1">
    <source>
        <dbReference type="EMBL" id="KAE9004592.1"/>
    </source>
</evidence>
<dbReference type="Proteomes" id="UP000429607">
    <property type="component" value="Unassembled WGS sequence"/>
</dbReference>
<evidence type="ECO:0000313" key="2">
    <source>
        <dbReference type="Proteomes" id="UP000429607"/>
    </source>
</evidence>
<dbReference type="AlphaFoldDB" id="A0A6A3KDF1"/>
<comment type="caution">
    <text evidence="1">The sequence shown here is derived from an EMBL/GenBank/DDBJ whole genome shotgun (WGS) entry which is preliminary data.</text>
</comment>
<sequence>MQGSRSNRRQVVESTVPFPGDRGVAGKEILTFTPEGIMLILDPIEVLTHQSLIQLGGELSHLSGELALLLAKLVLLLPELVPFLTDLPNFGDLRLVMGRPRLDVLQALYGVVPILDQAVTLSVEAPASFFGTLKGILCLRMLAAGRIQLARKIFYLAFSKSATGRGHYRHEASLVSV</sequence>
<proteinExistence type="predicted"/>